<comment type="similarity">
    <text evidence="2 5">Belongs to the universal ribosomal protein uL10 family.</text>
</comment>
<dbReference type="InterPro" id="IPR043164">
    <property type="entry name" value="Ribosomal_uL10-like_insert_sf"/>
</dbReference>
<feature type="compositionally biased region" description="Acidic residues" evidence="6">
    <location>
        <begin position="229"/>
        <end position="247"/>
    </location>
</feature>
<dbReference type="InterPro" id="IPR043141">
    <property type="entry name" value="Ribosomal_uL10-like_sf"/>
</dbReference>
<dbReference type="InterPro" id="IPR001790">
    <property type="entry name" value="Ribosomal_uL10"/>
</dbReference>
<dbReference type="KEGG" id="dci:103505709"/>
<dbReference type="SUPFAM" id="SSF160369">
    <property type="entry name" value="Ribosomal protein L10-like"/>
    <property type="match status" value="1"/>
</dbReference>
<sequence>MPKSKRDKKVTLSKTVKKGLERKQNLRDELVKAVEKYNNIFVFSVQNMRNSKLKDVRNDWKDSRFFFGKNKVMAYALGKSQEDEIEKNIHVVSSALKGQCGLLFTNRSKDDVLMWFDVYEDEDFAKSGFISTEDVELKEGPLPEFPHSIEPQLRQLGLQTNLNKGVVTLFKDHTVCKKGDVLTPEQARILKLLKKKMAKFKVLLYLWYNKKEGTFENLLDREKTPMDIYDMEDDENNSNEDENEESD</sequence>
<dbReference type="GO" id="GO:0005737">
    <property type="term" value="C:cytoplasm"/>
    <property type="evidence" value="ECO:0007669"/>
    <property type="project" value="UniProtKB-SubCell"/>
</dbReference>
<dbReference type="Pfam" id="PF00466">
    <property type="entry name" value="Ribosomal_L10"/>
    <property type="match status" value="1"/>
</dbReference>
<dbReference type="GO" id="GO:0000027">
    <property type="term" value="P:ribosomal large subunit assembly"/>
    <property type="evidence" value="ECO:0007669"/>
    <property type="project" value="InterPro"/>
</dbReference>
<dbReference type="CTD" id="36058"/>
<dbReference type="GO" id="GO:0003723">
    <property type="term" value="F:RNA binding"/>
    <property type="evidence" value="ECO:0007669"/>
    <property type="project" value="TreeGrafter"/>
</dbReference>
<evidence type="ECO:0000256" key="3">
    <source>
        <dbReference type="ARBA" id="ARBA00022490"/>
    </source>
</evidence>
<comment type="subunit">
    <text evidence="5">Associates with the pre-60S ribosomal particle.</text>
</comment>
<evidence type="ECO:0000313" key="8">
    <source>
        <dbReference type="Proteomes" id="UP000079169"/>
    </source>
</evidence>
<feature type="region of interest" description="Disordered" evidence="6">
    <location>
        <begin position="228"/>
        <end position="247"/>
    </location>
</feature>
<evidence type="ECO:0000256" key="2">
    <source>
        <dbReference type="ARBA" id="ARBA00008889"/>
    </source>
</evidence>
<keyword evidence="5" id="KW-0690">Ribosome biogenesis</keyword>
<accession>A0A3Q0IKL3</accession>
<comment type="subcellular location">
    <subcellularLocation>
        <location evidence="5">Cytoplasm</location>
    </subcellularLocation>
    <subcellularLocation>
        <location evidence="5">Nucleus</location>
        <location evidence="5">Nucleolus</location>
    </subcellularLocation>
</comment>
<dbReference type="GeneID" id="103505709"/>
<evidence type="ECO:0000256" key="6">
    <source>
        <dbReference type="SAM" id="MobiDB-lite"/>
    </source>
</evidence>
<dbReference type="FunFam" id="3.30.70.1730:FF:000004">
    <property type="entry name" value="Ribosome assembly factor mrt4"/>
    <property type="match status" value="1"/>
</dbReference>
<dbReference type="PANTHER" id="PTHR45841:SF1">
    <property type="entry name" value="MRNA TURNOVER PROTEIN 4 HOMOLOG"/>
    <property type="match status" value="1"/>
</dbReference>
<dbReference type="FunFam" id="3.90.105.20:FF:000003">
    <property type="entry name" value="Ribosome assembly factor mrt4"/>
    <property type="match status" value="1"/>
</dbReference>
<dbReference type="GO" id="GO:0030687">
    <property type="term" value="C:preribosome, large subunit precursor"/>
    <property type="evidence" value="ECO:0007669"/>
    <property type="project" value="TreeGrafter"/>
</dbReference>
<dbReference type="GO" id="GO:0006364">
    <property type="term" value="P:rRNA processing"/>
    <property type="evidence" value="ECO:0007669"/>
    <property type="project" value="TreeGrafter"/>
</dbReference>
<comment type="function">
    <text evidence="1 5">Component of the ribosome assembly machinery. Nuclear paralog of the ribosomal protein P0, it binds pre-60S subunits at an early stage of assembly in the nucleolus, and is replaced by P0 in cytoplasmic pre-60S subunits and mature 80S ribosomes.</text>
</comment>
<dbReference type="Gene3D" id="3.30.70.1730">
    <property type="match status" value="1"/>
</dbReference>
<evidence type="ECO:0000256" key="5">
    <source>
        <dbReference type="RuleBase" id="RU364039"/>
    </source>
</evidence>
<dbReference type="CDD" id="cd05796">
    <property type="entry name" value="Ribosomal_P0_like"/>
    <property type="match status" value="1"/>
</dbReference>
<keyword evidence="3 5" id="KW-0963">Cytoplasm</keyword>
<dbReference type="InterPro" id="IPR040637">
    <property type="entry name" value="Ribosomal_uL10-like_insert"/>
</dbReference>
<dbReference type="Gene3D" id="3.90.105.20">
    <property type="match status" value="1"/>
</dbReference>
<evidence type="ECO:0000313" key="9">
    <source>
        <dbReference type="RefSeq" id="XP_026676779.1"/>
    </source>
</evidence>
<dbReference type="PANTHER" id="PTHR45841">
    <property type="entry name" value="MRNA TURNOVER PROTEIN 4 MRTO4"/>
    <property type="match status" value="1"/>
</dbReference>
<dbReference type="GO" id="GO:0000956">
    <property type="term" value="P:nuclear-transcribed mRNA catabolic process"/>
    <property type="evidence" value="ECO:0007669"/>
    <property type="project" value="TreeGrafter"/>
</dbReference>
<keyword evidence="4 5" id="KW-0539">Nucleus</keyword>
<dbReference type="Proteomes" id="UP000079169">
    <property type="component" value="Unplaced"/>
</dbReference>
<evidence type="ECO:0000259" key="7">
    <source>
        <dbReference type="Pfam" id="PF17777"/>
    </source>
</evidence>
<feature type="domain" description="Large ribosomal subunit protein uL10-like insertion" evidence="7">
    <location>
        <begin position="125"/>
        <end position="194"/>
    </location>
</feature>
<evidence type="ECO:0000256" key="1">
    <source>
        <dbReference type="ARBA" id="ARBA00004046"/>
    </source>
</evidence>
<name>A0A3Q0IKL3_DIACI</name>
<reference evidence="9" key="1">
    <citation type="submission" date="2025-08" db="UniProtKB">
        <authorList>
            <consortium name="RefSeq"/>
        </authorList>
    </citation>
    <scope>IDENTIFICATION</scope>
</reference>
<dbReference type="STRING" id="121845.A0A3Q0IKL3"/>
<proteinExistence type="inferred from homology"/>
<dbReference type="PaxDb" id="121845-A0A3Q0IKL3"/>
<organism evidence="8 9">
    <name type="scientific">Diaphorina citri</name>
    <name type="common">Asian citrus psyllid</name>
    <dbReference type="NCBI Taxonomy" id="121845"/>
    <lineage>
        <taxon>Eukaryota</taxon>
        <taxon>Metazoa</taxon>
        <taxon>Ecdysozoa</taxon>
        <taxon>Arthropoda</taxon>
        <taxon>Hexapoda</taxon>
        <taxon>Insecta</taxon>
        <taxon>Pterygota</taxon>
        <taxon>Neoptera</taxon>
        <taxon>Paraneoptera</taxon>
        <taxon>Hemiptera</taxon>
        <taxon>Sternorrhyncha</taxon>
        <taxon>Psylloidea</taxon>
        <taxon>Psyllidae</taxon>
        <taxon>Diaphorininae</taxon>
        <taxon>Diaphorina</taxon>
    </lineage>
</organism>
<gene>
    <name evidence="9" type="primary">LOC103505709</name>
</gene>
<dbReference type="InterPro" id="IPR033867">
    <property type="entry name" value="Mrt4"/>
</dbReference>
<dbReference type="AlphaFoldDB" id="A0A3Q0IKL3"/>
<dbReference type="RefSeq" id="XP_026676779.1">
    <property type="nucleotide sequence ID" value="XM_026820978.1"/>
</dbReference>
<protein>
    <recommendedName>
        <fullName evidence="5">Ribosome assembly factor mrt4</fullName>
    </recommendedName>
</protein>
<dbReference type="GO" id="GO:0005730">
    <property type="term" value="C:nucleolus"/>
    <property type="evidence" value="ECO:0007669"/>
    <property type="project" value="UniProtKB-SubCell"/>
</dbReference>
<dbReference type="Pfam" id="PF17777">
    <property type="entry name" value="RL10P_insert"/>
    <property type="match status" value="1"/>
</dbReference>
<dbReference type="OMA" id="LEWAENY"/>
<evidence type="ECO:0000256" key="4">
    <source>
        <dbReference type="ARBA" id="ARBA00023242"/>
    </source>
</evidence>
<keyword evidence="8" id="KW-1185">Reference proteome</keyword>
<dbReference type="InterPro" id="IPR051742">
    <property type="entry name" value="Ribosome_Assembly_uL10"/>
</dbReference>